<dbReference type="RefSeq" id="WP_114676665.1">
    <property type="nucleotide sequence ID" value="NZ_CP031188.1"/>
</dbReference>
<dbReference type="AlphaFoldDB" id="A0A345H8J2"/>
<dbReference type="EMBL" id="CP031188">
    <property type="protein sequence ID" value="AXG72902.1"/>
    <property type="molecule type" value="Genomic_DNA"/>
</dbReference>
<dbReference type="OrthoDB" id="1367000at2"/>
<evidence type="ECO:0000313" key="3">
    <source>
        <dbReference type="Proteomes" id="UP000253951"/>
    </source>
</evidence>
<protein>
    <submittedName>
        <fullName evidence="2">Uncharacterized protein</fullName>
    </submittedName>
</protein>
<keyword evidence="3" id="KW-1185">Reference proteome</keyword>
<name>A0A345H8J2_9FLAO</name>
<reference evidence="2" key="1">
    <citation type="submission" date="2018-07" db="EMBL/GenBank/DDBJ databases">
        <title>Complete genome sequence of Flavobacterium arcticum type strain SM1502T.</title>
        <authorList>
            <person name="Li Y."/>
            <person name="Li D.-D."/>
        </authorList>
    </citation>
    <scope>NUCLEOTIDE SEQUENCE [LARGE SCALE GENOMIC DNA]</scope>
    <source>
        <strain evidence="2">SM1502</strain>
    </source>
</reference>
<gene>
    <name evidence="2" type="ORF">DVK85_01110</name>
</gene>
<feature type="compositionally biased region" description="Basic and acidic residues" evidence="1">
    <location>
        <begin position="66"/>
        <end position="80"/>
    </location>
</feature>
<organism evidence="2 3">
    <name type="scientific">Flavobacterium arcticum</name>
    <dbReference type="NCBI Taxonomy" id="1784713"/>
    <lineage>
        <taxon>Bacteria</taxon>
        <taxon>Pseudomonadati</taxon>
        <taxon>Bacteroidota</taxon>
        <taxon>Flavobacteriia</taxon>
        <taxon>Flavobacteriales</taxon>
        <taxon>Flavobacteriaceae</taxon>
        <taxon>Flavobacterium</taxon>
    </lineage>
</organism>
<evidence type="ECO:0000256" key="1">
    <source>
        <dbReference type="SAM" id="MobiDB-lite"/>
    </source>
</evidence>
<evidence type="ECO:0000313" key="2">
    <source>
        <dbReference type="EMBL" id="AXG72902.1"/>
    </source>
</evidence>
<feature type="region of interest" description="Disordered" evidence="1">
    <location>
        <begin position="53"/>
        <end position="86"/>
    </location>
</feature>
<dbReference type="KEGG" id="fat:DVK85_01110"/>
<accession>A0A345H8J2</accession>
<proteinExistence type="predicted"/>
<sequence>MGEITSNNGLPLNSNAMQNYYGDIMPYEDPAIVNPNELATFPKQIVKDDVYHNRHQHHSLHSKATPVRDGRNITRTDNHAESNGFI</sequence>
<dbReference type="Proteomes" id="UP000253951">
    <property type="component" value="Chromosome"/>
</dbReference>